<dbReference type="RefSeq" id="WP_406697976.1">
    <property type="nucleotide sequence ID" value="NZ_CP155447.1"/>
</dbReference>
<dbReference type="AlphaFoldDB" id="A0AAU7CJ64"/>
<gene>
    <name evidence="2" type="ORF">V5E97_03890</name>
</gene>
<evidence type="ECO:0000256" key="1">
    <source>
        <dbReference type="SAM" id="MobiDB-lite"/>
    </source>
</evidence>
<name>A0AAU7CJ64_9BACT</name>
<organism evidence="2">
    <name type="scientific">Singulisphaera sp. Ch08</name>
    <dbReference type="NCBI Taxonomy" id="3120278"/>
    <lineage>
        <taxon>Bacteria</taxon>
        <taxon>Pseudomonadati</taxon>
        <taxon>Planctomycetota</taxon>
        <taxon>Planctomycetia</taxon>
        <taxon>Isosphaerales</taxon>
        <taxon>Isosphaeraceae</taxon>
        <taxon>Singulisphaera</taxon>
    </lineage>
</organism>
<evidence type="ECO:0000313" key="2">
    <source>
        <dbReference type="EMBL" id="XBH05172.1"/>
    </source>
</evidence>
<dbReference type="EMBL" id="CP155447">
    <property type="protein sequence ID" value="XBH05172.1"/>
    <property type="molecule type" value="Genomic_DNA"/>
</dbReference>
<protein>
    <submittedName>
        <fullName evidence="2">Uncharacterized protein</fullName>
    </submittedName>
</protein>
<feature type="region of interest" description="Disordered" evidence="1">
    <location>
        <begin position="1"/>
        <end position="34"/>
    </location>
</feature>
<reference evidence="2" key="1">
    <citation type="submission" date="2024-05" db="EMBL/GenBank/DDBJ databases">
        <title>Planctomycetes of the genus Singulisphaera possess chitinolytic capabilities.</title>
        <authorList>
            <person name="Ivanova A."/>
        </authorList>
    </citation>
    <scope>NUCLEOTIDE SEQUENCE</scope>
    <source>
        <strain evidence="2">Ch08T</strain>
    </source>
</reference>
<sequence length="577" mass="61200">MRSIRQENEGTATPGTHSRARRNRPFTPLSEPLEGRRLLSGVHLPDRSPEAVAIVDQTYRTLVGREPTPAETRGLLHVQAKAGNYGVIAAIVGSRPFFDRTAGGNSQQYVTLAAATLDVYPSQATVVRLAGQVEARDASRHILRAVVARLTPVGSFAPPPRGPLNPIYQTLLQDVLINADYWEDSPKILGAGLGFTHIIGVPNLNGSQAEAFSRRAGGAWETLSGSSASTAALRAFTSAISPNGVATGYGYPTFLKDGFPIEFSWPVRPSTVSAADFRIVLNTGQVVQPDVASILPNVEYNERSTVVIFGDFGNRITPGDPGSIYPVRLDVVADDNPLQLVGPGGEIRSAVGLSFGDGQTPMSAYVPNEGPKLVAAKLSRLSTAGESAPVVFSGQVPNDGVALYGSEAQYRLRVLTTGGFSPDGVRSVYPTDFSRFFRIQTIDADGRERWLTETGVDYVLPSGTVRILGLADLGLAQSSYDDTYVEDHDNQIDVILTGDAAAVATITAIAIPASGDYSPFFNPGGPGNAPTPGVPYSQPGPALLQPVNVALDNPMTVTWIDLDGPRKAARGKLGLRN</sequence>
<accession>A0AAU7CJ64</accession>
<proteinExistence type="predicted"/>